<feature type="domain" description="Beta-lactamase-related" evidence="1">
    <location>
        <begin position="45"/>
        <end position="282"/>
    </location>
</feature>
<dbReference type="RefSeq" id="WP_051491490.1">
    <property type="nucleotide sequence ID" value="NZ_MKQP01000026.1"/>
</dbReference>
<sequence length="302" mass="33773">MLNMAQFAAKARERNLNIFNVRVLQNGNLVGKLDLTEDIQRLQHSVSKSFTSMAVGLAIDEGKLTLETTLKDVFPEYVSPLKQTPPSMQPGDITLFDLLRMSTGHDSPPFWAEERLALKDKNWVQHYLSLTLDRAPGEKFTYSSGDTIMISAMVQARVGQTVKDYLVPRLFAPLGINNVDWETTPQGVTLGCAGLQINTEELSRFGQLLLQQGKWQGQQLIPAAWIDFVTQKQIDNDGNGDWGEGYGCQFWLCSHDAYRADGAHGQFCLVVPDAQAVIAINSMEDNMQGILDIVWEEIWPLL</sequence>
<dbReference type="EMBL" id="MKQP01000026">
    <property type="protein sequence ID" value="OMD30290.1"/>
    <property type="molecule type" value="Genomic_DNA"/>
</dbReference>
<dbReference type="Proteomes" id="UP000187465">
    <property type="component" value="Unassembled WGS sequence"/>
</dbReference>
<reference evidence="2 3" key="1">
    <citation type="submission" date="2016-10" db="EMBL/GenBank/DDBJ databases">
        <title>Paenibacillus species isolates.</title>
        <authorList>
            <person name="Beno S.M."/>
        </authorList>
    </citation>
    <scope>NUCLEOTIDE SEQUENCE [LARGE SCALE GENOMIC DNA]</scope>
    <source>
        <strain evidence="2 3">FSL H7-0604</strain>
    </source>
</reference>
<name>A0A1R0X6T3_9BACL</name>
<dbReference type="InterPro" id="IPR001466">
    <property type="entry name" value="Beta-lactam-related"/>
</dbReference>
<evidence type="ECO:0000259" key="1">
    <source>
        <dbReference type="Pfam" id="PF00144"/>
    </source>
</evidence>
<organism evidence="2 3">
    <name type="scientific">Paenibacillus odorifer</name>
    <dbReference type="NCBI Taxonomy" id="189426"/>
    <lineage>
        <taxon>Bacteria</taxon>
        <taxon>Bacillati</taxon>
        <taxon>Bacillota</taxon>
        <taxon>Bacilli</taxon>
        <taxon>Bacillales</taxon>
        <taxon>Paenibacillaceae</taxon>
        <taxon>Paenibacillus</taxon>
    </lineage>
</organism>
<dbReference type="GO" id="GO:0016787">
    <property type="term" value="F:hydrolase activity"/>
    <property type="evidence" value="ECO:0007669"/>
    <property type="project" value="UniProtKB-KW"/>
</dbReference>
<comment type="caution">
    <text evidence="2">The sequence shown here is derived from an EMBL/GenBank/DDBJ whole genome shotgun (WGS) entry which is preliminary data.</text>
</comment>
<protein>
    <submittedName>
        <fullName evidence="2">Serine hydrolase</fullName>
    </submittedName>
</protein>
<dbReference type="PANTHER" id="PTHR43283">
    <property type="entry name" value="BETA-LACTAMASE-RELATED"/>
    <property type="match status" value="1"/>
</dbReference>
<keyword evidence="2" id="KW-0378">Hydrolase</keyword>
<dbReference type="Pfam" id="PF00144">
    <property type="entry name" value="Beta-lactamase"/>
    <property type="match status" value="1"/>
</dbReference>
<dbReference type="InterPro" id="IPR012338">
    <property type="entry name" value="Beta-lactam/transpept-like"/>
</dbReference>
<dbReference type="SUPFAM" id="SSF56601">
    <property type="entry name" value="beta-lactamase/transpeptidase-like"/>
    <property type="match status" value="1"/>
</dbReference>
<dbReference type="AlphaFoldDB" id="A0A1R0X6T3"/>
<proteinExistence type="predicted"/>
<dbReference type="InterPro" id="IPR050789">
    <property type="entry name" value="Diverse_Enzym_Activities"/>
</dbReference>
<evidence type="ECO:0000313" key="2">
    <source>
        <dbReference type="EMBL" id="OMD30290.1"/>
    </source>
</evidence>
<dbReference type="Gene3D" id="3.40.710.10">
    <property type="entry name" value="DD-peptidase/beta-lactamase superfamily"/>
    <property type="match status" value="1"/>
</dbReference>
<dbReference type="PANTHER" id="PTHR43283:SF7">
    <property type="entry name" value="BETA-LACTAMASE-RELATED DOMAIN-CONTAINING PROTEIN"/>
    <property type="match status" value="1"/>
</dbReference>
<evidence type="ECO:0000313" key="3">
    <source>
        <dbReference type="Proteomes" id="UP000187465"/>
    </source>
</evidence>
<accession>A0A1R0X6T3</accession>
<gene>
    <name evidence="2" type="ORF">BJP51_21035</name>
</gene>